<keyword evidence="1" id="KW-1133">Transmembrane helix</keyword>
<feature type="transmembrane region" description="Helical" evidence="1">
    <location>
        <begin position="6"/>
        <end position="25"/>
    </location>
</feature>
<proteinExistence type="predicted"/>
<feature type="transmembrane region" description="Helical" evidence="1">
    <location>
        <begin position="162"/>
        <end position="180"/>
    </location>
</feature>
<name>A0A378J5P1_9GAMM</name>
<feature type="transmembrane region" description="Helical" evidence="1">
    <location>
        <begin position="121"/>
        <end position="141"/>
    </location>
</feature>
<dbReference type="RefSeq" id="WP_115176002.1">
    <property type="nucleotide sequence ID" value="NZ_UGNY01000001.1"/>
</dbReference>
<keyword evidence="1" id="KW-0812">Transmembrane</keyword>
<feature type="transmembrane region" description="Helical" evidence="1">
    <location>
        <begin position="69"/>
        <end position="91"/>
    </location>
</feature>
<dbReference type="EMBL" id="UGNY01000001">
    <property type="protein sequence ID" value="STX39584.1"/>
    <property type="molecule type" value="Genomic_DNA"/>
</dbReference>
<accession>A0A378J5P1</accession>
<keyword evidence="1" id="KW-0472">Membrane</keyword>
<organism evidence="2 3">
    <name type="scientific">Legionella feeleii</name>
    <dbReference type="NCBI Taxonomy" id="453"/>
    <lineage>
        <taxon>Bacteria</taxon>
        <taxon>Pseudomonadati</taxon>
        <taxon>Pseudomonadota</taxon>
        <taxon>Gammaproteobacteria</taxon>
        <taxon>Legionellales</taxon>
        <taxon>Legionellaceae</taxon>
        <taxon>Legionella</taxon>
    </lineage>
</organism>
<dbReference type="AlphaFoldDB" id="A0A378J5P1"/>
<protein>
    <submittedName>
        <fullName evidence="2">Uncharacterized protein</fullName>
    </submittedName>
</protein>
<gene>
    <name evidence="2" type="ORF">NCTC11978_02787</name>
</gene>
<evidence type="ECO:0000313" key="3">
    <source>
        <dbReference type="Proteomes" id="UP000254033"/>
    </source>
</evidence>
<evidence type="ECO:0000256" key="1">
    <source>
        <dbReference type="SAM" id="Phobius"/>
    </source>
</evidence>
<reference evidence="2 3" key="1">
    <citation type="submission" date="2018-06" db="EMBL/GenBank/DDBJ databases">
        <authorList>
            <consortium name="Pathogen Informatics"/>
            <person name="Doyle S."/>
        </authorList>
    </citation>
    <scope>NUCLEOTIDE SEQUENCE [LARGE SCALE GENOMIC DNA]</scope>
    <source>
        <strain evidence="2 3">NCTC11978</strain>
    </source>
</reference>
<evidence type="ECO:0000313" key="2">
    <source>
        <dbReference type="EMBL" id="STX39584.1"/>
    </source>
</evidence>
<dbReference type="Proteomes" id="UP000254033">
    <property type="component" value="Unassembled WGS sequence"/>
</dbReference>
<sequence>MLQLIQNILMAVIGGISSAVAAKWLDSIWTKRKAKHNTLPISLENTIDTKKQSFYKQINERVFLSQWTYYYVTMLWFYCTLALSYIIVFYYSKYTHHPIQDNFLSNVAFEYVRGTVTPSSVIFIVLLYPIVNSVSIIVELVMRILKKMNISFSRSTVQQIRMMTTMIASVILSIFLAYSIY</sequence>